<sequence>MTNEELVQAYQSGDKEAMTTIIENNTGLVYFHAKRYHQLSEMAYLDFDDIVQNGYMGLMSAVEGFSPLQGFKFSTYASQSIKRNIYTGLLCSTPWENKRDPKSKLCQVISAYEVRPGTENAMYIDLIEDEDAENAFHNTMIEMDRIILRTDLFKVLNTVFELHENKRTFIILKYGLTGKPHTYNEIAGIYGLSIEAVRRNIVNGLREIKSSAIGIQLKEKYQVEYALNDRLERLTKVEYKDPAYYVDELEKLRALLGA</sequence>
<dbReference type="Proteomes" id="UP000616595">
    <property type="component" value="Unassembled WGS sequence"/>
</dbReference>
<dbReference type="RefSeq" id="WP_148566410.1">
    <property type="nucleotide sequence ID" value="NZ_RXYA01000004.1"/>
</dbReference>
<dbReference type="InterPro" id="IPR036388">
    <property type="entry name" value="WH-like_DNA-bd_sf"/>
</dbReference>
<evidence type="ECO:0000256" key="4">
    <source>
        <dbReference type="ARBA" id="ARBA00023163"/>
    </source>
</evidence>
<dbReference type="GO" id="GO:0016987">
    <property type="term" value="F:sigma factor activity"/>
    <property type="evidence" value="ECO:0007669"/>
    <property type="project" value="UniProtKB-KW"/>
</dbReference>
<dbReference type="AlphaFoldDB" id="A0A923HZ67"/>
<evidence type="ECO:0000256" key="1">
    <source>
        <dbReference type="ARBA" id="ARBA00023015"/>
    </source>
</evidence>
<dbReference type="InterPro" id="IPR050239">
    <property type="entry name" value="Sigma-70_RNA_pol_init_factors"/>
</dbReference>
<dbReference type="PANTHER" id="PTHR30603">
    <property type="entry name" value="RNA POLYMERASE SIGMA FACTOR RPO"/>
    <property type="match status" value="1"/>
</dbReference>
<keyword evidence="4" id="KW-0804">Transcription</keyword>
<dbReference type="PROSITE" id="PS00715">
    <property type="entry name" value="SIGMA70_1"/>
    <property type="match status" value="1"/>
</dbReference>
<comment type="caution">
    <text evidence="6">The sequence shown here is derived from an EMBL/GenBank/DDBJ whole genome shotgun (WGS) entry which is preliminary data.</text>
</comment>
<dbReference type="EMBL" id="WJBD01000002">
    <property type="protein sequence ID" value="MBC3887248.1"/>
    <property type="molecule type" value="Genomic_DNA"/>
</dbReference>
<dbReference type="NCBIfam" id="TIGR02937">
    <property type="entry name" value="sigma70-ECF"/>
    <property type="match status" value="1"/>
</dbReference>
<dbReference type="InterPro" id="IPR007627">
    <property type="entry name" value="RNA_pol_sigma70_r2"/>
</dbReference>
<dbReference type="PANTHER" id="PTHR30603:SF47">
    <property type="entry name" value="RNA POLYMERASE SIGMA FACTOR SIGD, CHLOROPLASTIC"/>
    <property type="match status" value="1"/>
</dbReference>
<evidence type="ECO:0000256" key="3">
    <source>
        <dbReference type="ARBA" id="ARBA00023125"/>
    </source>
</evidence>
<dbReference type="InterPro" id="IPR013325">
    <property type="entry name" value="RNA_pol_sigma_r2"/>
</dbReference>
<evidence type="ECO:0000256" key="2">
    <source>
        <dbReference type="ARBA" id="ARBA00023082"/>
    </source>
</evidence>
<dbReference type="GO" id="GO:0006352">
    <property type="term" value="P:DNA-templated transcription initiation"/>
    <property type="evidence" value="ECO:0007669"/>
    <property type="project" value="InterPro"/>
</dbReference>
<dbReference type="GO" id="GO:0003677">
    <property type="term" value="F:DNA binding"/>
    <property type="evidence" value="ECO:0007669"/>
    <property type="project" value="UniProtKB-KW"/>
</dbReference>
<dbReference type="Pfam" id="PF04542">
    <property type="entry name" value="Sigma70_r2"/>
    <property type="match status" value="1"/>
</dbReference>
<keyword evidence="2" id="KW-0731">Sigma factor</keyword>
<dbReference type="InterPro" id="IPR013324">
    <property type="entry name" value="RNA_pol_sigma_r3/r4-like"/>
</dbReference>
<dbReference type="Gene3D" id="1.20.120.1810">
    <property type="match status" value="1"/>
</dbReference>
<protein>
    <submittedName>
        <fullName evidence="6">Sigma-70 family RNA polymerase sigma factor</fullName>
    </submittedName>
</protein>
<keyword evidence="1" id="KW-0805">Transcription regulation</keyword>
<dbReference type="SUPFAM" id="SSF88946">
    <property type="entry name" value="Sigma2 domain of RNA polymerase sigma factors"/>
    <property type="match status" value="1"/>
</dbReference>
<gene>
    <name evidence="6" type="ORF">GH810_02850</name>
</gene>
<evidence type="ECO:0000313" key="6">
    <source>
        <dbReference type="EMBL" id="MBC3887248.1"/>
    </source>
</evidence>
<dbReference type="InterPro" id="IPR014284">
    <property type="entry name" value="RNA_pol_sigma-70_dom"/>
</dbReference>
<evidence type="ECO:0000313" key="7">
    <source>
        <dbReference type="Proteomes" id="UP000616595"/>
    </source>
</evidence>
<keyword evidence="7" id="KW-1185">Reference proteome</keyword>
<dbReference type="PRINTS" id="PR00046">
    <property type="entry name" value="SIGMA70FCT"/>
</dbReference>
<dbReference type="Gene3D" id="1.10.10.10">
    <property type="entry name" value="Winged helix-like DNA-binding domain superfamily/Winged helix DNA-binding domain"/>
    <property type="match status" value="1"/>
</dbReference>
<name>A0A923HZ67_9FIRM</name>
<proteinExistence type="predicted"/>
<dbReference type="SUPFAM" id="SSF88659">
    <property type="entry name" value="Sigma3 and sigma4 domains of RNA polymerase sigma factors"/>
    <property type="match status" value="1"/>
</dbReference>
<dbReference type="InterPro" id="IPR000943">
    <property type="entry name" value="RNA_pol_sigma70"/>
</dbReference>
<dbReference type="Pfam" id="PF04545">
    <property type="entry name" value="Sigma70_r4"/>
    <property type="match status" value="1"/>
</dbReference>
<keyword evidence="3" id="KW-0238">DNA-binding</keyword>
<dbReference type="OrthoDB" id="1779676at2"/>
<feature type="domain" description="RNA polymerase sigma-70" evidence="5">
    <location>
        <begin position="49"/>
        <end position="62"/>
    </location>
</feature>
<accession>A0A923HZ67</accession>
<dbReference type="InterPro" id="IPR007630">
    <property type="entry name" value="RNA_pol_sigma70_r4"/>
</dbReference>
<reference evidence="6" key="2">
    <citation type="submission" date="2020-10" db="EMBL/GenBank/DDBJ databases">
        <title>Comparative genomics of the Acetobacterium genus.</title>
        <authorList>
            <person name="Marshall C."/>
            <person name="May H."/>
            <person name="Norman S."/>
        </authorList>
    </citation>
    <scope>NUCLEOTIDE SEQUENCE</scope>
    <source>
        <strain evidence="6">DER-2019</strain>
    </source>
</reference>
<organism evidence="6 7">
    <name type="scientific">Acetobacterium paludosum</name>
    <dbReference type="NCBI Taxonomy" id="52693"/>
    <lineage>
        <taxon>Bacteria</taxon>
        <taxon>Bacillati</taxon>
        <taxon>Bacillota</taxon>
        <taxon>Clostridia</taxon>
        <taxon>Eubacteriales</taxon>
        <taxon>Eubacteriaceae</taxon>
        <taxon>Acetobacterium</taxon>
    </lineage>
</organism>
<evidence type="ECO:0000259" key="5">
    <source>
        <dbReference type="PROSITE" id="PS00715"/>
    </source>
</evidence>
<reference evidence="6" key="1">
    <citation type="submission" date="2019-10" db="EMBL/GenBank/DDBJ databases">
        <authorList>
            <person name="Ross D.E."/>
            <person name="Gulliver D."/>
        </authorList>
    </citation>
    <scope>NUCLEOTIDE SEQUENCE</scope>
    <source>
        <strain evidence="6">DER-2019</strain>
    </source>
</reference>